<evidence type="ECO:0000256" key="3">
    <source>
        <dbReference type="ARBA" id="ARBA00022448"/>
    </source>
</evidence>
<proteinExistence type="inferred from homology"/>
<feature type="non-terminal residue" evidence="13">
    <location>
        <position position="868"/>
    </location>
</feature>
<dbReference type="InterPro" id="IPR022257">
    <property type="entry name" value="PHM7_ext"/>
</dbReference>
<evidence type="ECO:0000259" key="9">
    <source>
        <dbReference type="Pfam" id="PF02714"/>
    </source>
</evidence>
<evidence type="ECO:0000259" key="12">
    <source>
        <dbReference type="Pfam" id="PF14703"/>
    </source>
</evidence>
<evidence type="ECO:0000256" key="5">
    <source>
        <dbReference type="ARBA" id="ARBA00022989"/>
    </source>
</evidence>
<feature type="transmembrane region" description="Helical" evidence="8">
    <location>
        <begin position="658"/>
        <end position="677"/>
    </location>
</feature>
<feature type="domain" description="10TM putative phosphate transporter extracellular tail" evidence="10">
    <location>
        <begin position="765"/>
        <end position="860"/>
    </location>
</feature>
<dbReference type="InterPro" id="IPR003864">
    <property type="entry name" value="CSC1/OSCA1-like_7TM"/>
</dbReference>
<keyword evidence="5 8" id="KW-1133">Transmembrane helix</keyword>
<feature type="transmembrane region" description="Helical" evidence="8">
    <location>
        <begin position="616"/>
        <end position="637"/>
    </location>
</feature>
<feature type="transmembrane region" description="Helical" evidence="8">
    <location>
        <begin position="150"/>
        <end position="169"/>
    </location>
</feature>
<dbReference type="InterPro" id="IPR045122">
    <property type="entry name" value="Csc1-like"/>
</dbReference>
<dbReference type="OMA" id="DPTQVIW"/>
<dbReference type="InterPro" id="IPR032880">
    <property type="entry name" value="CSC1/OSCA1-like_N"/>
</dbReference>
<evidence type="ECO:0000256" key="6">
    <source>
        <dbReference type="ARBA" id="ARBA00023136"/>
    </source>
</evidence>
<organism evidence="13 14">
    <name type="scientific">Scytalidium lignicola</name>
    <name type="common">Hyphomycete</name>
    <dbReference type="NCBI Taxonomy" id="5539"/>
    <lineage>
        <taxon>Eukaryota</taxon>
        <taxon>Fungi</taxon>
        <taxon>Dikarya</taxon>
        <taxon>Ascomycota</taxon>
        <taxon>Pezizomycotina</taxon>
        <taxon>Leotiomycetes</taxon>
        <taxon>Leotiomycetes incertae sedis</taxon>
        <taxon>Scytalidium</taxon>
    </lineage>
</organism>
<keyword evidence="6 8" id="KW-0472">Membrane</keyword>
<dbReference type="AlphaFoldDB" id="A0A3E2H709"/>
<accession>A0A3E2H709</accession>
<comment type="subcellular location">
    <subcellularLocation>
        <location evidence="1">Membrane</location>
        <topology evidence="1">Multi-pass membrane protein</topology>
    </subcellularLocation>
</comment>
<feature type="transmembrane region" description="Helical" evidence="8">
    <location>
        <begin position="683"/>
        <end position="703"/>
    </location>
</feature>
<dbReference type="Pfam" id="PF02714">
    <property type="entry name" value="RSN1_7TM"/>
    <property type="match status" value="1"/>
</dbReference>
<feature type="transmembrane region" description="Helical" evidence="8">
    <location>
        <begin position="403"/>
        <end position="427"/>
    </location>
</feature>
<dbReference type="EMBL" id="NCSJ02000137">
    <property type="protein sequence ID" value="RFU29185.1"/>
    <property type="molecule type" value="Genomic_DNA"/>
</dbReference>
<feature type="transmembrane region" description="Helical" evidence="8">
    <location>
        <begin position="98"/>
        <end position="117"/>
    </location>
</feature>
<feature type="transmembrane region" description="Helical" evidence="8">
    <location>
        <begin position="15"/>
        <end position="39"/>
    </location>
</feature>
<evidence type="ECO:0000313" key="14">
    <source>
        <dbReference type="Proteomes" id="UP000258309"/>
    </source>
</evidence>
<dbReference type="Pfam" id="PF12621">
    <property type="entry name" value="PHM7_ext"/>
    <property type="match status" value="1"/>
</dbReference>
<feature type="non-terminal residue" evidence="13">
    <location>
        <position position="1"/>
    </location>
</feature>
<dbReference type="OrthoDB" id="1076608at2759"/>
<feature type="transmembrane region" description="Helical" evidence="8">
    <location>
        <begin position="493"/>
        <end position="521"/>
    </location>
</feature>
<feature type="domain" description="CSC1/OSCA1-like 7TM region" evidence="9">
    <location>
        <begin position="401"/>
        <end position="673"/>
    </location>
</feature>
<evidence type="ECO:0000313" key="13">
    <source>
        <dbReference type="EMBL" id="RFU29185.1"/>
    </source>
</evidence>
<evidence type="ECO:0000259" key="10">
    <source>
        <dbReference type="Pfam" id="PF12621"/>
    </source>
</evidence>
<keyword evidence="14" id="KW-1185">Reference proteome</keyword>
<comment type="similarity">
    <text evidence="2">Belongs to the CSC1 (TC 1.A.17) family.</text>
</comment>
<dbReference type="Pfam" id="PF13967">
    <property type="entry name" value="RSN1_TM"/>
    <property type="match status" value="1"/>
</dbReference>
<feature type="transmembrane region" description="Helical" evidence="8">
    <location>
        <begin position="447"/>
        <end position="472"/>
    </location>
</feature>
<feature type="region of interest" description="Disordered" evidence="7">
    <location>
        <begin position="730"/>
        <end position="753"/>
    </location>
</feature>
<protein>
    <recommendedName>
        <fullName evidence="15">CSC1/OSCA1-like 7TM region domain-containing protein</fullName>
    </recommendedName>
</protein>
<dbReference type="PANTHER" id="PTHR13018">
    <property type="entry name" value="PROBABLE MEMBRANE PROTEIN DUF221-RELATED"/>
    <property type="match status" value="1"/>
</dbReference>
<name>A0A3E2H709_SCYLI</name>
<dbReference type="GO" id="GO:0005227">
    <property type="term" value="F:calcium-activated cation channel activity"/>
    <property type="evidence" value="ECO:0007669"/>
    <property type="project" value="InterPro"/>
</dbReference>
<keyword evidence="4 8" id="KW-0812">Transmembrane</keyword>
<evidence type="ECO:0000256" key="2">
    <source>
        <dbReference type="ARBA" id="ARBA00007779"/>
    </source>
</evidence>
<evidence type="ECO:0000256" key="7">
    <source>
        <dbReference type="SAM" id="MobiDB-lite"/>
    </source>
</evidence>
<dbReference type="InterPro" id="IPR027815">
    <property type="entry name" value="CSC1/OSCA1-like_cyt"/>
</dbReference>
<sequence>MSNQGSARDQPATSVSGLVSTLIPTALIAGVYVAIFIILRRTQKRWYAPRTYLGSLREQERSPELPSGWFNWIGPFRKIPDTYALQHQSLDAYLFLRFLKMTVVISFVGALITWPVLFPINATGHGPKKQLDILSMSNVDTSTHSGRNRFYAHCFIGWIFFGFVIMLITRESIYYINLRQAFLLSPAYANRISSRTVLFTGVPKNYLDQAKLRKVFGDQVKRIWIVADSSKLDELVEERDDVAYKLEGAEVKLIKMAHQARMKAIKAGASSETEPFPEVADADTESASLAGRWVPKKKWPTHKLGKWGLYGKKVDTIEWGREKLSTLIPEVEAAQQAYIAGETEKTGGVFMEFYNQAEAQSAYQSLSHHQALHMCPRYIGVTPGEVVWPSLQISWWQRVVRRIGVLAFITALIVFWAIPVAVVGLISNVSYLESVSFLTWLKKIPTVIMGVVTGLLPAVALSILMSLVPVIMRLCAKKAGEPSLARVELFTQNAYFAFQVVQVFLITTVSSAAASVLYTLIKNPTGVTTLLANNLPTASNFYISYFIVQGLTVSSGVISQVVGFIIFKVLYKFLAGTPRKMYQKWAGLSAISWGSTLPVYTNIAVIAITYSCIAPLVLGFSTIGMGLFYLSYKYNVLYVTDSNIDTKGLIYPRALQHLFVGVYLAEICMIGLFAVGIAIGPLILMIAFLVFTVLYHFSLNAALDPLLNTLPKTLMAEEDILQAESDLAAKSNTSTTQEKDAFGKSSQKDAPLPSVEKKPNFITKFFKPHIYATYFHLRTLVPSMLIDPDHLYTEDVARDAYFPPSVSSPAPLLWIPRDDAGVSKQEMSITGRVIPITDEGASIQGEKSQIVWDMEDARPPVWQEKILY</sequence>
<feature type="domain" description="CSC1/OSCA1-like N-terminal transmembrane" evidence="11">
    <location>
        <begin position="18"/>
        <end position="171"/>
    </location>
</feature>
<dbReference type="Pfam" id="PF14703">
    <property type="entry name" value="PHM7_cyt"/>
    <property type="match status" value="1"/>
</dbReference>
<keyword evidence="3" id="KW-0813">Transport</keyword>
<evidence type="ECO:0008006" key="15">
    <source>
        <dbReference type="Google" id="ProtNLM"/>
    </source>
</evidence>
<evidence type="ECO:0000256" key="1">
    <source>
        <dbReference type="ARBA" id="ARBA00004141"/>
    </source>
</evidence>
<gene>
    <name evidence="13" type="ORF">B7463_g7156</name>
</gene>
<evidence type="ECO:0000256" key="8">
    <source>
        <dbReference type="SAM" id="Phobius"/>
    </source>
</evidence>
<reference evidence="13 14" key="1">
    <citation type="submission" date="2018-05" db="EMBL/GenBank/DDBJ databases">
        <title>Draft genome sequence of Scytalidium lignicola DSM 105466, a ubiquitous saprotrophic fungus.</title>
        <authorList>
            <person name="Buettner E."/>
            <person name="Gebauer A.M."/>
            <person name="Hofrichter M."/>
            <person name="Liers C."/>
            <person name="Kellner H."/>
        </authorList>
    </citation>
    <scope>NUCLEOTIDE SEQUENCE [LARGE SCALE GENOMIC DNA]</scope>
    <source>
        <strain evidence="13 14">DSM 105466</strain>
    </source>
</reference>
<feature type="transmembrane region" description="Helical" evidence="8">
    <location>
        <begin position="588"/>
        <end position="610"/>
    </location>
</feature>
<dbReference type="PANTHER" id="PTHR13018:SF26">
    <property type="entry name" value="DOMAIN PROTEIN, PUTATIVE (AFU_ORTHOLOGUE AFUA_5G10920)-RELATED"/>
    <property type="match status" value="1"/>
</dbReference>
<dbReference type="Proteomes" id="UP000258309">
    <property type="component" value="Unassembled WGS sequence"/>
</dbReference>
<feature type="domain" description="CSC1/OSCA1-like cytosolic" evidence="12">
    <location>
        <begin position="194"/>
        <end position="389"/>
    </location>
</feature>
<comment type="caution">
    <text evidence="13">The sequence shown here is derived from an EMBL/GenBank/DDBJ whole genome shotgun (WGS) entry which is preliminary data.</text>
</comment>
<evidence type="ECO:0000259" key="11">
    <source>
        <dbReference type="Pfam" id="PF13967"/>
    </source>
</evidence>
<dbReference type="GO" id="GO:0005886">
    <property type="term" value="C:plasma membrane"/>
    <property type="evidence" value="ECO:0007669"/>
    <property type="project" value="TreeGrafter"/>
</dbReference>
<evidence type="ECO:0000256" key="4">
    <source>
        <dbReference type="ARBA" id="ARBA00022692"/>
    </source>
</evidence>
<feature type="transmembrane region" description="Helical" evidence="8">
    <location>
        <begin position="541"/>
        <end position="567"/>
    </location>
</feature>